<dbReference type="RefSeq" id="WP_141287155.1">
    <property type="nucleotide sequence ID" value="NZ_BAAAEW010000042.1"/>
</dbReference>
<reference evidence="4" key="1">
    <citation type="journal article" date="2019" name="Int. J. Syst. Evol. Microbiol.">
        <title>The Global Catalogue of Microorganisms (GCM) 10K type strain sequencing project: providing services to taxonomists for standard genome sequencing and annotation.</title>
        <authorList>
            <consortium name="The Broad Institute Genomics Platform"/>
            <consortium name="The Broad Institute Genome Sequencing Center for Infectious Disease"/>
            <person name="Wu L."/>
            <person name="Ma J."/>
        </authorList>
    </citation>
    <scope>NUCLEOTIDE SEQUENCE [LARGE SCALE GENOMIC DNA]</scope>
    <source>
        <strain evidence="4">JCM 15503</strain>
    </source>
</reference>
<organism evidence="3 4">
    <name type="scientific">Ideonella azotifigens</name>
    <dbReference type="NCBI Taxonomy" id="513160"/>
    <lineage>
        <taxon>Bacteria</taxon>
        <taxon>Pseudomonadati</taxon>
        <taxon>Pseudomonadota</taxon>
        <taxon>Betaproteobacteria</taxon>
        <taxon>Burkholderiales</taxon>
        <taxon>Sphaerotilaceae</taxon>
        <taxon>Ideonella</taxon>
    </lineage>
</organism>
<comment type="caution">
    <text evidence="3">The sequence shown here is derived from an EMBL/GenBank/DDBJ whole genome shotgun (WGS) entry which is preliminary data.</text>
</comment>
<keyword evidence="1" id="KW-0732">Signal</keyword>
<dbReference type="GO" id="GO:0016787">
    <property type="term" value="F:hydrolase activity"/>
    <property type="evidence" value="ECO:0007669"/>
    <property type="project" value="UniProtKB-KW"/>
</dbReference>
<dbReference type="InterPro" id="IPR000073">
    <property type="entry name" value="AB_hydrolase_1"/>
</dbReference>
<protein>
    <submittedName>
        <fullName evidence="3">Alpha/beta hydrolase</fullName>
    </submittedName>
</protein>
<dbReference type="EMBL" id="BAAAEW010000042">
    <property type="protein sequence ID" value="GAA0766371.1"/>
    <property type="molecule type" value="Genomic_DNA"/>
</dbReference>
<dbReference type="Pfam" id="PF12697">
    <property type="entry name" value="Abhydrolase_6"/>
    <property type="match status" value="1"/>
</dbReference>
<feature type="signal peptide" evidence="1">
    <location>
        <begin position="1"/>
        <end position="28"/>
    </location>
</feature>
<dbReference type="InterPro" id="IPR052897">
    <property type="entry name" value="Sec-Metab_Biosynth_Hydrolase"/>
</dbReference>
<dbReference type="PANTHER" id="PTHR37017">
    <property type="entry name" value="AB HYDROLASE-1 DOMAIN-CONTAINING PROTEIN-RELATED"/>
    <property type="match status" value="1"/>
</dbReference>
<dbReference type="PANTHER" id="PTHR37017:SF11">
    <property type="entry name" value="ESTERASE_LIPASE_THIOESTERASE DOMAIN-CONTAINING PROTEIN"/>
    <property type="match status" value="1"/>
</dbReference>
<name>A0ABN1KGS9_9BURK</name>
<keyword evidence="4" id="KW-1185">Reference proteome</keyword>
<dbReference type="Gene3D" id="3.40.50.1820">
    <property type="entry name" value="alpha/beta hydrolase"/>
    <property type="match status" value="1"/>
</dbReference>
<proteinExistence type="predicted"/>
<evidence type="ECO:0000256" key="1">
    <source>
        <dbReference type="SAM" id="SignalP"/>
    </source>
</evidence>
<gene>
    <name evidence="3" type="ORF">GCM10009107_54460</name>
</gene>
<sequence length="272" mass="28011">MTLRIRALVASVLATGILAGAGAPAAQAAPTVIQSSAPKPTIVLVHGAFADSSSWRHEIAALQKEGYPVIAVANPLRDVGSDAAYLASVLQTIQGSIVLVGHSYAGFLISQAAAEVPAVSALVYVAAYIPMQGETPATLTYMYPGSLLADSNLVTRTEPTGTDIYVNPATFGQVYAGGLSPRAIGIAAAVQRPIQASALSDAATVNPPASIPKWEIVALEDNAIPTKAQIFMAQRAQATIVKTHSGHDVPQAKPEVVVNTILTAARSISQAN</sequence>
<accession>A0ABN1KGS9</accession>
<evidence type="ECO:0000259" key="2">
    <source>
        <dbReference type="Pfam" id="PF12697"/>
    </source>
</evidence>
<dbReference type="InterPro" id="IPR029058">
    <property type="entry name" value="AB_hydrolase_fold"/>
</dbReference>
<dbReference type="Proteomes" id="UP001500279">
    <property type="component" value="Unassembled WGS sequence"/>
</dbReference>
<evidence type="ECO:0000313" key="4">
    <source>
        <dbReference type="Proteomes" id="UP001500279"/>
    </source>
</evidence>
<feature type="chain" id="PRO_5045629463" evidence="1">
    <location>
        <begin position="29"/>
        <end position="272"/>
    </location>
</feature>
<feature type="domain" description="AB hydrolase-1" evidence="2">
    <location>
        <begin position="42"/>
        <end position="259"/>
    </location>
</feature>
<evidence type="ECO:0000313" key="3">
    <source>
        <dbReference type="EMBL" id="GAA0766371.1"/>
    </source>
</evidence>
<keyword evidence="3" id="KW-0378">Hydrolase</keyword>
<dbReference type="SUPFAM" id="SSF53474">
    <property type="entry name" value="alpha/beta-Hydrolases"/>
    <property type="match status" value="1"/>
</dbReference>